<sequence length="142" mass="15419">MLDPPDRRKKGCDDIRFLQNNMTPDRATFHDLRLDYGIYPAVATPETSNVVNIPQKEAELRARDTCFEGSDSCSLHNIDLMPPGSIGLPSTSLMPPGSLGLPSTTLMPPGSLVTSSVAPVHMMNLAADCLWCLFGYLITVVV</sequence>
<organism evidence="1 2">
    <name type="scientific">Colocasia esculenta</name>
    <name type="common">Wild taro</name>
    <name type="synonym">Arum esculentum</name>
    <dbReference type="NCBI Taxonomy" id="4460"/>
    <lineage>
        <taxon>Eukaryota</taxon>
        <taxon>Viridiplantae</taxon>
        <taxon>Streptophyta</taxon>
        <taxon>Embryophyta</taxon>
        <taxon>Tracheophyta</taxon>
        <taxon>Spermatophyta</taxon>
        <taxon>Magnoliopsida</taxon>
        <taxon>Liliopsida</taxon>
        <taxon>Araceae</taxon>
        <taxon>Aroideae</taxon>
        <taxon>Colocasieae</taxon>
        <taxon>Colocasia</taxon>
    </lineage>
</organism>
<dbReference type="EMBL" id="NMUH01000429">
    <property type="protein sequence ID" value="MQL79016.1"/>
    <property type="molecule type" value="Genomic_DNA"/>
</dbReference>
<dbReference type="AlphaFoldDB" id="A0A843U9Z7"/>
<gene>
    <name evidence="1" type="ORF">Taro_011454</name>
</gene>
<reference evidence="1" key="1">
    <citation type="submission" date="2017-07" db="EMBL/GenBank/DDBJ databases">
        <title>Taro Niue Genome Assembly and Annotation.</title>
        <authorList>
            <person name="Atibalentja N."/>
            <person name="Keating K."/>
            <person name="Fields C.J."/>
        </authorList>
    </citation>
    <scope>NUCLEOTIDE SEQUENCE</scope>
    <source>
        <strain evidence="1">Niue_2</strain>
        <tissue evidence="1">Leaf</tissue>
    </source>
</reference>
<dbReference type="Proteomes" id="UP000652761">
    <property type="component" value="Unassembled WGS sequence"/>
</dbReference>
<comment type="caution">
    <text evidence="1">The sequence shown here is derived from an EMBL/GenBank/DDBJ whole genome shotgun (WGS) entry which is preliminary data.</text>
</comment>
<evidence type="ECO:0000313" key="1">
    <source>
        <dbReference type="EMBL" id="MQL79016.1"/>
    </source>
</evidence>
<keyword evidence="2" id="KW-1185">Reference proteome</keyword>
<accession>A0A843U9Z7</accession>
<protein>
    <submittedName>
        <fullName evidence="1">Uncharacterized protein</fullName>
    </submittedName>
</protein>
<name>A0A843U9Z7_COLES</name>
<evidence type="ECO:0000313" key="2">
    <source>
        <dbReference type="Proteomes" id="UP000652761"/>
    </source>
</evidence>
<proteinExistence type="predicted"/>